<dbReference type="InterPro" id="IPR047155">
    <property type="entry name" value="COMMD4/6/7/8"/>
</dbReference>
<evidence type="ECO:0000313" key="8">
    <source>
        <dbReference type="Proteomes" id="UP001150062"/>
    </source>
</evidence>
<evidence type="ECO:0000256" key="2">
    <source>
        <dbReference type="ARBA" id="ARBA00093468"/>
    </source>
</evidence>
<dbReference type="PANTHER" id="PTHR16231:SF5">
    <property type="entry name" value="COMM DOMAIN-CONTAINING PROTEIN 6"/>
    <property type="match status" value="1"/>
</dbReference>
<dbReference type="EMBL" id="JANTQA010000027">
    <property type="protein sequence ID" value="KAJ3442058.1"/>
    <property type="molecule type" value="Genomic_DNA"/>
</dbReference>
<evidence type="ECO:0000256" key="1">
    <source>
        <dbReference type="ARBA" id="ARBA00039908"/>
    </source>
</evidence>
<gene>
    <name evidence="4" type="ORF">M0812_02813</name>
    <name evidence="5" type="ORF">M0812_12823</name>
    <name evidence="6" type="ORF">M0813_28582</name>
</gene>
<name>A0AAV7YR19_9EUKA</name>
<evidence type="ECO:0000313" key="7">
    <source>
        <dbReference type="Proteomes" id="UP001146793"/>
    </source>
</evidence>
<protein>
    <recommendedName>
        <fullName evidence="1">COMM domain-containing protein 6</fullName>
    </recommendedName>
</protein>
<organism evidence="4 7">
    <name type="scientific">Anaeramoeba flamelloides</name>
    <dbReference type="NCBI Taxonomy" id="1746091"/>
    <lineage>
        <taxon>Eukaryota</taxon>
        <taxon>Metamonada</taxon>
        <taxon>Anaeramoebidae</taxon>
        <taxon>Anaeramoeba</taxon>
    </lineage>
</organism>
<reference evidence="4" key="2">
    <citation type="submission" date="2022-08" db="EMBL/GenBank/DDBJ databases">
        <title>Novel sulphate-reducing endosymbionts in the free-living metamonad Anaeramoeba.</title>
        <authorList>
            <person name="Jerlstrom-Hultqvist J."/>
            <person name="Cepicka I."/>
            <person name="Gallot-Lavallee L."/>
            <person name="Salas-Leiva D."/>
            <person name="Curtis B.A."/>
            <person name="Zahonova K."/>
            <person name="Pipaliya S."/>
            <person name="Dacks J."/>
            <person name="Roger A.J."/>
        </authorList>
    </citation>
    <scope>NUCLEOTIDE SEQUENCE</scope>
    <source>
        <strain evidence="4">Busselton2</strain>
    </source>
</reference>
<dbReference type="AlphaFoldDB" id="A0AAV7YR19"/>
<dbReference type="InterPro" id="IPR017920">
    <property type="entry name" value="COMM"/>
</dbReference>
<evidence type="ECO:0000313" key="6">
    <source>
        <dbReference type="EMBL" id="KAJ6235749.1"/>
    </source>
</evidence>
<evidence type="ECO:0000313" key="5">
    <source>
        <dbReference type="EMBL" id="KAJ3442058.1"/>
    </source>
</evidence>
<reference evidence="6" key="1">
    <citation type="submission" date="2022-08" db="EMBL/GenBank/DDBJ databases">
        <title>Novel sulfate-reducing endosymbionts in the free-living metamonad Anaeramoeba.</title>
        <authorList>
            <person name="Jerlstrom-Hultqvist J."/>
            <person name="Cepicka I."/>
            <person name="Gallot-Lavallee L."/>
            <person name="Salas-Leiva D."/>
            <person name="Curtis B.A."/>
            <person name="Zahonova K."/>
            <person name="Pipaliya S."/>
            <person name="Dacks J."/>
            <person name="Roger A.J."/>
        </authorList>
    </citation>
    <scope>NUCLEOTIDE SEQUENCE</scope>
    <source>
        <strain evidence="6">Schooner1</strain>
    </source>
</reference>
<comment type="similarity">
    <text evidence="2">Belongs to the COMM domain-containing protein 6 family.</text>
</comment>
<accession>A0AAV7YR19</accession>
<evidence type="ECO:0000313" key="4">
    <source>
        <dbReference type="EMBL" id="KAJ3431137.1"/>
    </source>
</evidence>
<dbReference type="EMBL" id="JANTQA010000048">
    <property type="protein sequence ID" value="KAJ3431137.1"/>
    <property type="molecule type" value="Genomic_DNA"/>
</dbReference>
<dbReference type="PROSITE" id="PS51269">
    <property type="entry name" value="COMM"/>
    <property type="match status" value="1"/>
</dbReference>
<dbReference type="Proteomes" id="UP001150062">
    <property type="component" value="Unassembled WGS sequence"/>
</dbReference>
<dbReference type="Proteomes" id="UP001146793">
    <property type="component" value="Unassembled WGS sequence"/>
</dbReference>
<sequence>MSFFSEKRSPKGIFTAINSLNKFPQQLLAKLCQDVVDALQYKGSVPQVSHYQSELEKNSIDLGKNEVQSTINVLFFLYRDASRVSNLDQKQFLEILQKQTGITNQAGKVLATIWEREKENLPSLSMPNVGKLIDFKWKVGVTFSSSISENLVTPFITVNISVSNTDELVQTHSFEMSVPEFKEFARNLKEINQLLEVI</sequence>
<dbReference type="Pfam" id="PF07258">
    <property type="entry name" value="COMM_domain"/>
    <property type="match status" value="1"/>
</dbReference>
<evidence type="ECO:0000259" key="3">
    <source>
        <dbReference type="PROSITE" id="PS51269"/>
    </source>
</evidence>
<proteinExistence type="inferred from homology"/>
<keyword evidence="8" id="KW-1185">Reference proteome</keyword>
<dbReference type="PANTHER" id="PTHR16231">
    <property type="entry name" value="COMM DOMAIN-CONTAINING PROTEIN 4-8 FAMILY MEMBER"/>
    <property type="match status" value="1"/>
</dbReference>
<comment type="caution">
    <text evidence="4">The sequence shown here is derived from an EMBL/GenBank/DDBJ whole genome shotgun (WGS) entry which is preliminary data.</text>
</comment>
<feature type="domain" description="COMM" evidence="3">
    <location>
        <begin position="131"/>
        <end position="198"/>
    </location>
</feature>
<dbReference type="EMBL" id="JAOAOG010000256">
    <property type="protein sequence ID" value="KAJ6235749.1"/>
    <property type="molecule type" value="Genomic_DNA"/>
</dbReference>